<dbReference type="STRING" id="1469647.BC351_00445"/>
<dbReference type="Proteomes" id="UP000190626">
    <property type="component" value="Unassembled WGS sequence"/>
</dbReference>
<organism evidence="2 3">
    <name type="scientific">Paenibacillus ferrarius</name>
    <dbReference type="NCBI Taxonomy" id="1469647"/>
    <lineage>
        <taxon>Bacteria</taxon>
        <taxon>Bacillati</taxon>
        <taxon>Bacillota</taxon>
        <taxon>Bacilli</taxon>
        <taxon>Bacillales</taxon>
        <taxon>Paenibacillaceae</taxon>
        <taxon>Paenibacillus</taxon>
    </lineage>
</organism>
<evidence type="ECO:0000313" key="3">
    <source>
        <dbReference type="Proteomes" id="UP000190626"/>
    </source>
</evidence>
<proteinExistence type="predicted"/>
<dbReference type="InterPro" id="IPR043129">
    <property type="entry name" value="ATPase_NBD"/>
</dbReference>
<comment type="caution">
    <text evidence="2">The sequence shown here is derived from an EMBL/GenBank/DDBJ whole genome shotgun (WGS) entry which is preliminary data.</text>
</comment>
<dbReference type="AlphaFoldDB" id="A0A1V4HT48"/>
<dbReference type="EMBL" id="MBTG01000001">
    <property type="protein sequence ID" value="OPH61745.1"/>
    <property type="molecule type" value="Genomic_DNA"/>
</dbReference>
<feature type="domain" description="Actin-like protein N-terminal" evidence="1">
    <location>
        <begin position="5"/>
        <end position="146"/>
    </location>
</feature>
<dbReference type="RefSeq" id="WP_079408741.1">
    <property type="nucleotide sequence ID" value="NZ_MBTG01000001.1"/>
</dbReference>
<evidence type="ECO:0000259" key="1">
    <source>
        <dbReference type="Pfam" id="PF17989"/>
    </source>
</evidence>
<dbReference type="Gene3D" id="3.30.420.40">
    <property type="match status" value="1"/>
</dbReference>
<dbReference type="OrthoDB" id="2677727at2"/>
<accession>A0A1V4HT48</accession>
<dbReference type="CDD" id="cd10227">
    <property type="entry name" value="ASKHA_NBD_ParM-like"/>
    <property type="match status" value="1"/>
</dbReference>
<evidence type="ECO:0000313" key="2">
    <source>
        <dbReference type="EMBL" id="OPH61745.1"/>
    </source>
</evidence>
<name>A0A1V4HT48_9BACL</name>
<dbReference type="InterPro" id="IPR040607">
    <property type="entry name" value="ALP_N"/>
</dbReference>
<protein>
    <recommendedName>
        <fullName evidence="1">Actin-like protein N-terminal domain-containing protein</fullName>
    </recommendedName>
</protein>
<reference evidence="3" key="1">
    <citation type="submission" date="2016-07" db="EMBL/GenBank/DDBJ databases">
        <authorList>
            <person name="Florea S."/>
            <person name="Webb J.S."/>
            <person name="Jaromczyk J."/>
            <person name="Schardl C.L."/>
        </authorList>
    </citation>
    <scope>NUCLEOTIDE SEQUENCE [LARGE SCALE GENOMIC DNA]</scope>
    <source>
        <strain evidence="3">CY1</strain>
    </source>
</reference>
<gene>
    <name evidence="2" type="ORF">BC351_00445</name>
</gene>
<keyword evidence="3" id="KW-1185">Reference proteome</keyword>
<dbReference type="SUPFAM" id="SSF53067">
    <property type="entry name" value="Actin-like ATPase domain"/>
    <property type="match status" value="1"/>
</dbReference>
<dbReference type="Pfam" id="PF17989">
    <property type="entry name" value="ALP_N"/>
    <property type="match status" value="1"/>
</dbReference>
<sequence>MLTVGADIGKYRTKIKWKGGVQGHLSKIATYREIKDNIQLDDNNLIIEYNNQMYFAGDLADREGQNFLNSEDMGKSNLVTHLNLLVELSRLPCDVFNLVVGNPFGINTKKERENLKNLLSGYREFKVNEKPFKLHIRNVGVCPEGLSAYYSDANLPDDCNIWDFGSSTIHGISVRKRKLIDKRSKTFEFGFESMVDHDCSSLMLSLKNQMEKRWNDSTSKKMLLIGGKAPDMFKYVRDIYPESNPTIHNNYEYANAIGNFALGERAYG</sequence>